<keyword evidence="2" id="KW-0813">Transport</keyword>
<keyword evidence="3" id="KW-1003">Cell membrane</keyword>
<evidence type="ECO:0000256" key="7">
    <source>
        <dbReference type="SAM" id="MobiDB-lite"/>
    </source>
</evidence>
<reference evidence="10 11" key="1">
    <citation type="submission" date="2019-02" db="EMBL/GenBank/DDBJ databases">
        <title>Kribbella capetownensis sp. nov. and Kribbella speibonae sp. nov., isolated from soil.</title>
        <authorList>
            <person name="Curtis S.M."/>
            <person name="Norton I."/>
            <person name="Everest G.J."/>
            <person name="Meyers P.R."/>
        </authorList>
    </citation>
    <scope>NUCLEOTIDE SEQUENCE [LARGE SCALE GENOMIC DNA]</scope>
    <source>
        <strain evidence="10 11">YM53</strain>
    </source>
</reference>
<dbReference type="AlphaFoldDB" id="A0A4V2M870"/>
<gene>
    <name evidence="10" type="ORF">E0H75_18265</name>
</gene>
<dbReference type="SUPFAM" id="SSF103473">
    <property type="entry name" value="MFS general substrate transporter"/>
    <property type="match status" value="1"/>
</dbReference>
<feature type="region of interest" description="Disordered" evidence="7">
    <location>
        <begin position="1"/>
        <end position="22"/>
    </location>
</feature>
<feature type="transmembrane region" description="Helical" evidence="8">
    <location>
        <begin position="123"/>
        <end position="144"/>
    </location>
</feature>
<dbReference type="PROSITE" id="PS50850">
    <property type="entry name" value="MFS"/>
    <property type="match status" value="1"/>
</dbReference>
<feature type="transmembrane region" description="Helical" evidence="8">
    <location>
        <begin position="221"/>
        <end position="241"/>
    </location>
</feature>
<feature type="transmembrane region" description="Helical" evidence="8">
    <location>
        <begin position="324"/>
        <end position="347"/>
    </location>
</feature>
<feature type="transmembrane region" description="Helical" evidence="8">
    <location>
        <begin position="30"/>
        <end position="54"/>
    </location>
</feature>
<dbReference type="InterPro" id="IPR011701">
    <property type="entry name" value="MFS"/>
</dbReference>
<accession>A0A4V2M870</accession>
<feature type="domain" description="Major facilitator superfamily (MFS) profile" evidence="9">
    <location>
        <begin position="32"/>
        <end position="481"/>
    </location>
</feature>
<feature type="transmembrane region" description="Helical" evidence="8">
    <location>
        <begin position="385"/>
        <end position="408"/>
    </location>
</feature>
<feature type="transmembrane region" description="Helical" evidence="8">
    <location>
        <begin position="156"/>
        <end position="179"/>
    </location>
</feature>
<dbReference type="InterPro" id="IPR036259">
    <property type="entry name" value="MFS_trans_sf"/>
</dbReference>
<evidence type="ECO:0000256" key="3">
    <source>
        <dbReference type="ARBA" id="ARBA00022475"/>
    </source>
</evidence>
<evidence type="ECO:0000256" key="6">
    <source>
        <dbReference type="ARBA" id="ARBA00023136"/>
    </source>
</evidence>
<dbReference type="Pfam" id="PF07690">
    <property type="entry name" value="MFS_1"/>
    <property type="match status" value="1"/>
</dbReference>
<dbReference type="Proteomes" id="UP000293342">
    <property type="component" value="Unassembled WGS sequence"/>
</dbReference>
<proteinExistence type="predicted"/>
<comment type="subcellular location">
    <subcellularLocation>
        <location evidence="1">Cell membrane</location>
        <topology evidence="1">Multi-pass membrane protein</topology>
    </subcellularLocation>
</comment>
<dbReference type="Gene3D" id="1.20.1720.10">
    <property type="entry name" value="Multidrug resistance protein D"/>
    <property type="match status" value="1"/>
</dbReference>
<evidence type="ECO:0000256" key="8">
    <source>
        <dbReference type="SAM" id="Phobius"/>
    </source>
</evidence>
<feature type="transmembrane region" description="Helical" evidence="8">
    <location>
        <begin position="98"/>
        <end position="117"/>
    </location>
</feature>
<evidence type="ECO:0000313" key="10">
    <source>
        <dbReference type="EMBL" id="TCC50212.1"/>
    </source>
</evidence>
<keyword evidence="5 8" id="KW-1133">Transmembrane helix</keyword>
<dbReference type="PANTHER" id="PTHR42718">
    <property type="entry name" value="MAJOR FACILITATOR SUPERFAMILY MULTIDRUG TRANSPORTER MFSC"/>
    <property type="match status" value="1"/>
</dbReference>
<dbReference type="OrthoDB" id="7375466at2"/>
<sequence length="487" mass="50771">MSTSTTTESSAAGPTTTPNVTSSTPYKWRWIVLATVLIAEIMDLVDATIVNIAAPSIRAELGGSESAMQWMLAGYTLAFAIGLISFGRLGDLVGRRRLFLIGAVGFTVASAVCGFATSPELLIGSRVAQGLLGAVMIPQGFAILKAVFPAEEIGKAFAMFGPVMGLSAVAGPILAGVLIDANWFDAGWRMIFFINVPIGIAALVGALRFMPEVKTPGASRLDTTGVVLVSLASGLLIYPLVQGRELGWPAWSIAMMVASIGVFALFGWRERRSGNPVIDPSLFRSRGYVAGLAVITTFFLAMSGFTLVFNLFTQLGLHYSPLKAGLAMVPFSLGIAIGAPLSGGLLAPKFGRKALQLGVAVMTVAMGGVWFTLHTYGDATTIWNLVPATLATGIGAGLVFAPLFDIILASIDDQAAGSASGVLTAMQQFGGAIGVAVIGTIFFQLLPAHAFLGATKTTVLVAIGMFLVSLAVTWLLPKRAREGTPAH</sequence>
<evidence type="ECO:0000256" key="1">
    <source>
        <dbReference type="ARBA" id="ARBA00004651"/>
    </source>
</evidence>
<feature type="transmembrane region" description="Helical" evidence="8">
    <location>
        <begin position="429"/>
        <end position="452"/>
    </location>
</feature>
<protein>
    <submittedName>
        <fullName evidence="10">DHA2 family efflux MFS transporter permease subunit</fullName>
    </submittedName>
</protein>
<dbReference type="GO" id="GO:0022857">
    <property type="term" value="F:transmembrane transporter activity"/>
    <property type="evidence" value="ECO:0007669"/>
    <property type="project" value="InterPro"/>
</dbReference>
<keyword evidence="6 8" id="KW-0472">Membrane</keyword>
<feature type="transmembrane region" description="Helical" evidence="8">
    <location>
        <begin position="288"/>
        <end position="312"/>
    </location>
</feature>
<feature type="transmembrane region" description="Helical" evidence="8">
    <location>
        <begin position="191"/>
        <end position="209"/>
    </location>
</feature>
<dbReference type="CDD" id="cd17321">
    <property type="entry name" value="MFS_MMR_MDR_like"/>
    <property type="match status" value="1"/>
</dbReference>
<evidence type="ECO:0000256" key="5">
    <source>
        <dbReference type="ARBA" id="ARBA00022989"/>
    </source>
</evidence>
<evidence type="ECO:0000256" key="2">
    <source>
        <dbReference type="ARBA" id="ARBA00022448"/>
    </source>
</evidence>
<dbReference type="NCBIfam" id="TIGR00711">
    <property type="entry name" value="efflux_EmrB"/>
    <property type="match status" value="1"/>
</dbReference>
<dbReference type="RefSeq" id="WP_131514717.1">
    <property type="nucleotide sequence ID" value="NZ_SJKD01000003.1"/>
</dbReference>
<feature type="transmembrane region" description="Helical" evidence="8">
    <location>
        <begin position="247"/>
        <end position="268"/>
    </location>
</feature>
<dbReference type="EMBL" id="SJKD01000003">
    <property type="protein sequence ID" value="TCC50212.1"/>
    <property type="molecule type" value="Genomic_DNA"/>
</dbReference>
<feature type="transmembrane region" description="Helical" evidence="8">
    <location>
        <begin position="354"/>
        <end position="373"/>
    </location>
</feature>
<feature type="transmembrane region" description="Helical" evidence="8">
    <location>
        <begin position="66"/>
        <end position="86"/>
    </location>
</feature>
<evidence type="ECO:0000313" key="11">
    <source>
        <dbReference type="Proteomes" id="UP000293342"/>
    </source>
</evidence>
<dbReference type="Gene3D" id="1.20.1250.20">
    <property type="entry name" value="MFS general substrate transporter like domains"/>
    <property type="match status" value="1"/>
</dbReference>
<dbReference type="InterPro" id="IPR004638">
    <property type="entry name" value="EmrB-like"/>
</dbReference>
<evidence type="ECO:0000259" key="9">
    <source>
        <dbReference type="PROSITE" id="PS50850"/>
    </source>
</evidence>
<keyword evidence="4 8" id="KW-0812">Transmembrane</keyword>
<dbReference type="InterPro" id="IPR020846">
    <property type="entry name" value="MFS_dom"/>
</dbReference>
<feature type="transmembrane region" description="Helical" evidence="8">
    <location>
        <begin position="458"/>
        <end position="476"/>
    </location>
</feature>
<organism evidence="10 11">
    <name type="scientific">Kribbella capetownensis</name>
    <dbReference type="NCBI Taxonomy" id="1572659"/>
    <lineage>
        <taxon>Bacteria</taxon>
        <taxon>Bacillati</taxon>
        <taxon>Actinomycetota</taxon>
        <taxon>Actinomycetes</taxon>
        <taxon>Propionibacteriales</taxon>
        <taxon>Kribbellaceae</taxon>
        <taxon>Kribbella</taxon>
    </lineage>
</organism>
<dbReference type="PANTHER" id="PTHR42718:SF39">
    <property type="entry name" value="ACTINORHODIN TRANSPORTER-RELATED"/>
    <property type="match status" value="1"/>
</dbReference>
<evidence type="ECO:0000256" key="4">
    <source>
        <dbReference type="ARBA" id="ARBA00022692"/>
    </source>
</evidence>
<dbReference type="GO" id="GO:0005886">
    <property type="term" value="C:plasma membrane"/>
    <property type="evidence" value="ECO:0007669"/>
    <property type="project" value="UniProtKB-SubCell"/>
</dbReference>
<comment type="caution">
    <text evidence="10">The sequence shown here is derived from an EMBL/GenBank/DDBJ whole genome shotgun (WGS) entry which is preliminary data.</text>
</comment>
<keyword evidence="11" id="KW-1185">Reference proteome</keyword>
<name>A0A4V2M870_9ACTN</name>